<dbReference type="Pfam" id="PF13349">
    <property type="entry name" value="DUF4097"/>
    <property type="match status" value="1"/>
</dbReference>
<organism evidence="2 3">
    <name type="scientific">Aquimarina amphilecti</name>
    <dbReference type="NCBI Taxonomy" id="1038014"/>
    <lineage>
        <taxon>Bacteria</taxon>
        <taxon>Pseudomonadati</taxon>
        <taxon>Bacteroidota</taxon>
        <taxon>Flavobacteriia</taxon>
        <taxon>Flavobacteriales</taxon>
        <taxon>Flavobacteriaceae</taxon>
        <taxon>Aquimarina</taxon>
    </lineage>
</organism>
<dbReference type="PANTHER" id="PTHR34094">
    <property type="match status" value="1"/>
</dbReference>
<sequence>MKNIAIAIVLFITMGNLKAQENYTQSLQGVKKVKISSESSVWIKAHNKNEISIVGEDRQLPEKAKGLKAVYAGGSDNTGIGVFIKREGETLIVKNLKNMHSNTLELNLPKDINISIARSNLGDVKIKGFSSEIEASTNIGDITLKDVTGPVVARTATGEINVIFEKVSQKSPISLMSAAGSIDVSLPSNTPTNLELKTTMGEIFTDFELKFPEEKKDMKVVGARRTIETKLNKGGVEISLRSATGNIYLRKQ</sequence>
<name>A0A1H7KI49_AQUAM</name>
<dbReference type="AlphaFoldDB" id="A0A1H7KI49"/>
<dbReference type="PANTHER" id="PTHR34094:SF1">
    <property type="entry name" value="PROTEIN FAM185A"/>
    <property type="match status" value="1"/>
</dbReference>
<protein>
    <submittedName>
        <fullName evidence="2">Putative adhesin</fullName>
    </submittedName>
</protein>
<evidence type="ECO:0000259" key="1">
    <source>
        <dbReference type="Pfam" id="PF13349"/>
    </source>
</evidence>
<dbReference type="OrthoDB" id="1114934at2"/>
<feature type="domain" description="DUF4097" evidence="1">
    <location>
        <begin position="118"/>
        <end position="248"/>
    </location>
</feature>
<evidence type="ECO:0000313" key="2">
    <source>
        <dbReference type="EMBL" id="SEK86452.1"/>
    </source>
</evidence>
<proteinExistence type="predicted"/>
<evidence type="ECO:0000313" key="3">
    <source>
        <dbReference type="Proteomes" id="UP000198521"/>
    </source>
</evidence>
<accession>A0A1H7KI49</accession>
<gene>
    <name evidence="2" type="ORF">SAMN04487910_1331</name>
</gene>
<dbReference type="Proteomes" id="UP000198521">
    <property type="component" value="Unassembled WGS sequence"/>
</dbReference>
<reference evidence="2 3" key="1">
    <citation type="submission" date="2016-10" db="EMBL/GenBank/DDBJ databases">
        <authorList>
            <person name="de Groot N.N."/>
        </authorList>
    </citation>
    <scope>NUCLEOTIDE SEQUENCE [LARGE SCALE GENOMIC DNA]</scope>
    <source>
        <strain evidence="2 3">DSM 25232</strain>
    </source>
</reference>
<dbReference type="EMBL" id="FOAB01000002">
    <property type="protein sequence ID" value="SEK86452.1"/>
    <property type="molecule type" value="Genomic_DNA"/>
</dbReference>
<dbReference type="InterPro" id="IPR025164">
    <property type="entry name" value="Toastrack_DUF4097"/>
</dbReference>
<keyword evidence="3" id="KW-1185">Reference proteome</keyword>
<dbReference type="STRING" id="1038014.SAMN04487910_1331"/>
<dbReference type="RefSeq" id="WP_091406848.1">
    <property type="nucleotide sequence ID" value="NZ_FOAB01000002.1"/>
</dbReference>